<evidence type="ECO:0000313" key="3">
    <source>
        <dbReference type="Proteomes" id="UP000050437"/>
    </source>
</evidence>
<name>A0A0N8HF22_PSEPU</name>
<sequence>MSWWSSLFEGKKRRKQEASAKPTLSENDDDLYPEAVDRVMSSGNCSVSFVQSTFHIGFLRASKLIDAMERDGIISPLGTSGSRRILSDQERENIKRSVSTDGKRPDADDPFDREFYFVPYPRISTPHSDLLLSGTKCYMGDPVFAELAIRHGRWVPSNKSGQVSDFFTHTDIGQLDFAINDYIDFLVEVRAVVESDLPSQTKYEMIIAIGQLTGSDGHSHEAFIEAHGGIKRFLAKVI</sequence>
<accession>A0A0N8HF22</accession>
<dbReference type="InterPro" id="IPR018541">
    <property type="entry name" value="Ftsk_gamma"/>
</dbReference>
<dbReference type="Gene3D" id="1.10.10.10">
    <property type="entry name" value="Winged helix-like DNA-binding domain superfamily/Winged helix DNA-binding domain"/>
    <property type="match status" value="1"/>
</dbReference>
<comment type="caution">
    <text evidence="2">The sequence shown here is derived from an EMBL/GenBank/DDBJ whole genome shotgun (WGS) entry which is preliminary data.</text>
</comment>
<evidence type="ECO:0000313" key="2">
    <source>
        <dbReference type="EMBL" id="KPM62964.1"/>
    </source>
</evidence>
<dbReference type="SMART" id="SM00843">
    <property type="entry name" value="Ftsk_gamma"/>
    <property type="match status" value="1"/>
</dbReference>
<protein>
    <recommendedName>
        <fullName evidence="1">FtsK gamma domain-containing protein</fullName>
    </recommendedName>
</protein>
<dbReference type="InterPro" id="IPR036388">
    <property type="entry name" value="WH-like_DNA-bd_sf"/>
</dbReference>
<organism evidence="2 3">
    <name type="scientific">Pseudomonas putida</name>
    <name type="common">Arthrobacter siderocapsulatus</name>
    <dbReference type="NCBI Taxonomy" id="303"/>
    <lineage>
        <taxon>Bacteria</taxon>
        <taxon>Pseudomonadati</taxon>
        <taxon>Pseudomonadota</taxon>
        <taxon>Gammaproteobacteria</taxon>
        <taxon>Pseudomonadales</taxon>
        <taxon>Pseudomonadaceae</taxon>
        <taxon>Pseudomonas</taxon>
    </lineage>
</organism>
<dbReference type="Proteomes" id="UP000050437">
    <property type="component" value="Unassembled WGS sequence"/>
</dbReference>
<dbReference type="GeneID" id="72421054"/>
<dbReference type="RefSeq" id="WP_054572989.1">
    <property type="nucleotide sequence ID" value="NZ_LKKS01000101.1"/>
</dbReference>
<dbReference type="InterPro" id="IPR036390">
    <property type="entry name" value="WH_DNA-bd_sf"/>
</dbReference>
<dbReference type="SUPFAM" id="SSF46785">
    <property type="entry name" value="Winged helix' DNA-binding domain"/>
    <property type="match status" value="1"/>
</dbReference>
<gene>
    <name evidence="2" type="ORF">HB13667_16260</name>
</gene>
<dbReference type="AlphaFoldDB" id="A0A0N8HF22"/>
<dbReference type="EMBL" id="LKKS01000101">
    <property type="protein sequence ID" value="KPM62964.1"/>
    <property type="molecule type" value="Genomic_DNA"/>
</dbReference>
<reference evidence="2 3" key="1">
    <citation type="submission" date="2015-10" db="EMBL/GenBank/DDBJ databases">
        <title>Pseudomonas putida clinical strains.</title>
        <authorList>
            <person name="Molina L."/>
            <person name="Udaondo Z."/>
        </authorList>
    </citation>
    <scope>NUCLEOTIDE SEQUENCE [LARGE SCALE GENOMIC DNA]</scope>
    <source>
        <strain evidence="2 3">HB13667</strain>
    </source>
</reference>
<dbReference type="Pfam" id="PF09397">
    <property type="entry name" value="FtsK_gamma"/>
    <property type="match status" value="1"/>
</dbReference>
<feature type="domain" description="FtsK gamma" evidence="1">
    <location>
        <begin position="25"/>
        <end position="90"/>
    </location>
</feature>
<proteinExistence type="predicted"/>
<evidence type="ECO:0000259" key="1">
    <source>
        <dbReference type="SMART" id="SM00843"/>
    </source>
</evidence>